<dbReference type="RefSeq" id="WP_136831684.1">
    <property type="nucleotide sequence ID" value="NZ_SWBM01000002.1"/>
</dbReference>
<reference evidence="4 5" key="1">
    <citation type="journal article" date="2011" name="J. Microbiol.">
        <title>Bacillus kyonggiensis sp. nov., isolated from soil of a lettuce field.</title>
        <authorList>
            <person name="Dong K."/>
            <person name="Lee S."/>
        </authorList>
    </citation>
    <scope>NUCLEOTIDE SEQUENCE [LARGE SCALE GENOMIC DNA]</scope>
    <source>
        <strain evidence="4 5">NB22</strain>
    </source>
</reference>
<keyword evidence="2" id="KW-1133">Transmembrane helix</keyword>
<evidence type="ECO:0000313" key="5">
    <source>
        <dbReference type="Proteomes" id="UP000307756"/>
    </source>
</evidence>
<keyword evidence="2" id="KW-0812">Transmembrane</keyword>
<organism evidence="4 5">
    <name type="scientific">Robertmurraya kyonggiensis</name>
    <dbReference type="NCBI Taxonomy" id="1037680"/>
    <lineage>
        <taxon>Bacteria</taxon>
        <taxon>Bacillati</taxon>
        <taxon>Bacillota</taxon>
        <taxon>Bacilli</taxon>
        <taxon>Bacillales</taxon>
        <taxon>Bacillaceae</taxon>
        <taxon>Robertmurraya</taxon>
    </lineage>
</organism>
<dbReference type="OrthoDB" id="2874138at2"/>
<evidence type="ECO:0000256" key="2">
    <source>
        <dbReference type="SAM" id="Phobius"/>
    </source>
</evidence>
<feature type="chain" id="PRO_5020771313" evidence="3">
    <location>
        <begin position="23"/>
        <end position="127"/>
    </location>
</feature>
<keyword evidence="5" id="KW-1185">Reference proteome</keyword>
<feature type="region of interest" description="Disordered" evidence="1">
    <location>
        <begin position="24"/>
        <end position="88"/>
    </location>
</feature>
<dbReference type="AlphaFoldDB" id="A0A4U1D456"/>
<accession>A0A4U1D456</accession>
<name>A0A4U1D456_9BACI</name>
<keyword evidence="2" id="KW-0472">Membrane</keyword>
<keyword evidence="3" id="KW-0732">Signal</keyword>
<evidence type="ECO:0000256" key="3">
    <source>
        <dbReference type="SAM" id="SignalP"/>
    </source>
</evidence>
<dbReference type="Proteomes" id="UP000307756">
    <property type="component" value="Unassembled WGS sequence"/>
</dbReference>
<evidence type="ECO:0000313" key="4">
    <source>
        <dbReference type="EMBL" id="TKC17101.1"/>
    </source>
</evidence>
<evidence type="ECO:0000256" key="1">
    <source>
        <dbReference type="SAM" id="MobiDB-lite"/>
    </source>
</evidence>
<feature type="signal peptide" evidence="3">
    <location>
        <begin position="1"/>
        <end position="22"/>
    </location>
</feature>
<sequence>MKAKWLMLFLIILFVFPQTSVADEGHSHSDELSEDIEGFLNGKESEHEDHGDMSHTEDETVSHDEYGTTTHEDSSESSQGHGHGGPVVETRPNYTILSVFGLINLAFISIGLWNKKKGGIQVYGKKA</sequence>
<comment type="caution">
    <text evidence="4">The sequence shown here is derived from an EMBL/GenBank/DDBJ whole genome shotgun (WGS) entry which is preliminary data.</text>
</comment>
<gene>
    <name evidence="4" type="ORF">FA727_13685</name>
</gene>
<feature type="transmembrane region" description="Helical" evidence="2">
    <location>
        <begin position="94"/>
        <end position="113"/>
    </location>
</feature>
<protein>
    <submittedName>
        <fullName evidence="4">Uncharacterized protein</fullName>
    </submittedName>
</protein>
<feature type="compositionally biased region" description="Basic and acidic residues" evidence="1">
    <location>
        <begin position="43"/>
        <end position="74"/>
    </location>
</feature>
<dbReference type="EMBL" id="SWBM01000002">
    <property type="protein sequence ID" value="TKC17101.1"/>
    <property type="molecule type" value="Genomic_DNA"/>
</dbReference>
<proteinExistence type="predicted"/>